<evidence type="ECO:0000256" key="2">
    <source>
        <dbReference type="ARBA" id="ARBA00022679"/>
    </source>
</evidence>
<dbReference type="PANTHER" id="PTHR11104">
    <property type="entry name" value="AMINOGLYCOSIDE N3-ACETYLTRANSFERASE"/>
    <property type="match status" value="1"/>
</dbReference>
<dbReference type="Pfam" id="PF02522">
    <property type="entry name" value="Antibiotic_NAT"/>
    <property type="match status" value="1"/>
</dbReference>
<dbReference type="PANTHER" id="PTHR11104:SF0">
    <property type="entry name" value="SPBETA PROPHAGE-DERIVED AMINOGLYCOSIDE N(3')-ACETYLTRANSFERASE-LIKE PROTEIN YOKD"/>
    <property type="match status" value="1"/>
</dbReference>
<dbReference type="NCBIfam" id="NF033082">
    <property type="entry name" value="AAC_3"/>
    <property type="match status" value="1"/>
</dbReference>
<proteinExistence type="inferred from homology"/>
<gene>
    <name evidence="5" type="ORF">EV378_0222</name>
</gene>
<dbReference type="EC" id="2.3.1.-" evidence="4"/>
<dbReference type="InterPro" id="IPR003679">
    <property type="entry name" value="Amioglycoside_AcTrfase"/>
</dbReference>
<dbReference type="InterPro" id="IPR028345">
    <property type="entry name" value="Antibiotic_NAT-like"/>
</dbReference>
<comment type="catalytic activity">
    <reaction evidence="4">
        <text>a 2-deoxystreptamine antibiotic + acetyl-CoA = an N(3)-acetyl-2-deoxystreptamine antibiotic + CoA + H(+)</text>
        <dbReference type="Rhea" id="RHEA:12665"/>
        <dbReference type="ChEBI" id="CHEBI:15378"/>
        <dbReference type="ChEBI" id="CHEBI:57287"/>
        <dbReference type="ChEBI" id="CHEBI:57288"/>
        <dbReference type="ChEBI" id="CHEBI:57921"/>
        <dbReference type="ChEBI" id="CHEBI:77452"/>
        <dbReference type="EC" id="2.3.1.81"/>
    </reaction>
</comment>
<dbReference type="SUPFAM" id="SSF110710">
    <property type="entry name" value="TTHA0583/YokD-like"/>
    <property type="match status" value="1"/>
</dbReference>
<reference evidence="5 6" key="1">
    <citation type="submission" date="2019-03" db="EMBL/GenBank/DDBJ databases">
        <title>Sequencing the genomes of 1000 actinobacteria strains.</title>
        <authorList>
            <person name="Klenk H.-P."/>
        </authorList>
    </citation>
    <scope>NUCLEOTIDE SEQUENCE [LARGE SCALE GENOMIC DNA]</scope>
    <source>
        <strain evidence="5 6">DSM 44969</strain>
    </source>
</reference>
<accession>A0A4R1HUV8</accession>
<dbReference type="GO" id="GO:0046677">
    <property type="term" value="P:response to antibiotic"/>
    <property type="evidence" value="ECO:0007669"/>
    <property type="project" value="UniProtKB-KW"/>
</dbReference>
<keyword evidence="6" id="KW-1185">Reference proteome</keyword>
<dbReference type="Proteomes" id="UP000295560">
    <property type="component" value="Unassembled WGS sequence"/>
</dbReference>
<keyword evidence="4" id="KW-0046">Antibiotic resistance</keyword>
<name>A0A4R1HUV8_PSEEN</name>
<protein>
    <recommendedName>
        <fullName evidence="4">Aminoglycoside N(3)-acetyltransferase</fullName>
        <ecNumber evidence="4">2.3.1.-</ecNumber>
    </recommendedName>
</protein>
<sequence>MSASGKPFATRADLASDLRSLGLRRGDSVLVHSSLTKIGPMIDGPDTLVGALLDVVSSSGTVLAHTGWNALYEVVLDVDGRVPRRWRKHIPPFDARSSRADRAHGVLPEFVRTWPGAVRSASPRASVAAIGARAEWFTADHPVNPGYGPGSPFAKLVEVGGKVAMLGAPVETMTLLRHAEHMADLEYKSVVHWEVPFATPEGVVWRLIEEFDTGAEITGRDTRSTFATIVSDFVESGGGRTGFAGDAVSFVADAAEICAFAVRWMEEDAAADDDDDDE</sequence>
<dbReference type="GO" id="GO:0046353">
    <property type="term" value="F:aminoglycoside 3-N-acetyltransferase activity"/>
    <property type="evidence" value="ECO:0007669"/>
    <property type="project" value="UniProtKB-EC"/>
</dbReference>
<evidence type="ECO:0000256" key="3">
    <source>
        <dbReference type="ARBA" id="ARBA00023315"/>
    </source>
</evidence>
<comment type="similarity">
    <text evidence="1 4">Belongs to the antibiotic N-acetyltransferase family.</text>
</comment>
<dbReference type="RefSeq" id="WP_207908537.1">
    <property type="nucleotide sequence ID" value="NZ_SMFZ01000001.1"/>
</dbReference>
<dbReference type="EMBL" id="SMFZ01000001">
    <property type="protein sequence ID" value="TCK24450.1"/>
    <property type="molecule type" value="Genomic_DNA"/>
</dbReference>
<keyword evidence="3 4" id="KW-0012">Acyltransferase</keyword>
<evidence type="ECO:0000313" key="6">
    <source>
        <dbReference type="Proteomes" id="UP000295560"/>
    </source>
</evidence>
<keyword evidence="2 4" id="KW-0808">Transferase</keyword>
<dbReference type="AlphaFoldDB" id="A0A4R1HUV8"/>
<organism evidence="5 6">
    <name type="scientific">Pseudonocardia endophytica</name>
    <dbReference type="NCBI Taxonomy" id="401976"/>
    <lineage>
        <taxon>Bacteria</taxon>
        <taxon>Bacillati</taxon>
        <taxon>Actinomycetota</taxon>
        <taxon>Actinomycetes</taxon>
        <taxon>Pseudonocardiales</taxon>
        <taxon>Pseudonocardiaceae</taxon>
        <taxon>Pseudonocardia</taxon>
    </lineage>
</organism>
<evidence type="ECO:0000256" key="1">
    <source>
        <dbReference type="ARBA" id="ARBA00006383"/>
    </source>
</evidence>
<evidence type="ECO:0000256" key="4">
    <source>
        <dbReference type="RuleBase" id="RU365031"/>
    </source>
</evidence>
<comment type="caution">
    <text evidence="5">The sequence shown here is derived from an EMBL/GenBank/DDBJ whole genome shotgun (WGS) entry which is preliminary data.</text>
</comment>
<evidence type="ECO:0000313" key="5">
    <source>
        <dbReference type="EMBL" id="TCK24450.1"/>
    </source>
</evidence>